<keyword evidence="10" id="KW-1185">Reference proteome</keyword>
<accession>A0AAD4PZM5</accession>
<proteinExistence type="predicted"/>
<feature type="region of interest" description="Disordered" evidence="7">
    <location>
        <begin position="1"/>
        <end position="22"/>
    </location>
</feature>
<dbReference type="Gene3D" id="1.10.510.10">
    <property type="entry name" value="Transferase(Phosphotransferase) domain 1"/>
    <property type="match status" value="1"/>
</dbReference>
<dbReference type="AlphaFoldDB" id="A0AAD4PZM5"/>
<dbReference type="Pfam" id="PF12796">
    <property type="entry name" value="Ank_2"/>
    <property type="match status" value="1"/>
</dbReference>
<evidence type="ECO:0000313" key="10">
    <source>
        <dbReference type="Proteomes" id="UP001201262"/>
    </source>
</evidence>
<evidence type="ECO:0000313" key="9">
    <source>
        <dbReference type="EMBL" id="KAH8696517.1"/>
    </source>
</evidence>
<dbReference type="GO" id="GO:0005524">
    <property type="term" value="F:ATP binding"/>
    <property type="evidence" value="ECO:0007669"/>
    <property type="project" value="UniProtKB-KW"/>
</dbReference>
<dbReference type="GO" id="GO:0004674">
    <property type="term" value="F:protein serine/threonine kinase activity"/>
    <property type="evidence" value="ECO:0007669"/>
    <property type="project" value="UniProtKB-KW"/>
</dbReference>
<evidence type="ECO:0000256" key="7">
    <source>
        <dbReference type="SAM" id="MobiDB-lite"/>
    </source>
</evidence>
<dbReference type="RefSeq" id="XP_046071453.1">
    <property type="nucleotide sequence ID" value="XM_046220563.1"/>
</dbReference>
<dbReference type="InterPro" id="IPR000719">
    <property type="entry name" value="Prot_kinase_dom"/>
</dbReference>
<dbReference type="GeneID" id="70250850"/>
<name>A0AAD4PZM5_9EURO</name>
<evidence type="ECO:0000256" key="3">
    <source>
        <dbReference type="ARBA" id="ARBA00022741"/>
    </source>
</evidence>
<dbReference type="SUPFAM" id="SSF56112">
    <property type="entry name" value="Protein kinase-like (PK-like)"/>
    <property type="match status" value="1"/>
</dbReference>
<sequence>MTDLGGEVINFPEIRPQSPIPVDDDLRKPEIIPIELQNFPGPGVLTVHILKGFGLSAPQYGAVSKQPETGFSNVASKTPRVALPITNHQSLLLPYAILECEKSEIFIDACQGTRENPDWMPMGRKKFDIFRSAKLTIRLYAGNPNSHCRGSQDTFLGYAKMNTVFGDGNSHQMEWLPIENGTGKLLVEVEYEKKRTLQIETSKKLYRSECCRLGVMRKLRKLSTNRFYMSLNIQKADILPHCDVVQSFLSPINNSLFIAPLKFIAQTRSHFCLYWPFIPGGHLFYHLQQPLRFQTERAKLYAAEILIALERLHEVDPCYYELKPKNILLDSVGHIVLCDLGFLHLETRNIEKTTDFTMDYLAPELLSGHILTSTVTTASKWWAFGSFLFEMLTGLPPFYDKNAEQRRHNILREPLGYSRYLSASAQDILNKLLSRNPGDRLGANGASEIKAHHFFDGLDWGKVARQEYEPVFKPHEHETTFRQEKKHPRDKNWLENQFSGWSWNTPPAVKGQTVVVESYESASEKKGQPVVVESHESASEMKAQPVFESHESASEKKDDWELVWQHEDQKFYFYNHSTKTKKCIFSNREKQSQKRYFQARSRTIQGGVACIHDVPNTNVDTFLPDAAQCQEALEAVLVNQYMHLIPALLKKYTINLNVKLEYAHTTPINYVTGLEDVETVRLFLENGADANLEHGYTMGGQPLLTAVKKGNQELTEILVQRTDRIPCTRALGHAVSKKDIPIVNILLANGVKCDFEDSDQPPEPGPCVPDWDWNLNTLIEAKSEPDQYIPPLVRAVLLGDVHLVQLLLSYGADANIGYHNLVGSLPDSFIISDHLNMRCGRPIQLAMELGHLDVIQLLLGYGAEIDLAQPVWQHHHCKMIPRAAHHEITAQLRSVATPWYLSTPKYDSMMSHVREYDICSHSEQDAVVPGAAVPGVVTKKAPTTSMLTRAYAIRYKSFMVAPLTNWNLE</sequence>
<dbReference type="InterPro" id="IPR011009">
    <property type="entry name" value="Kinase-like_dom_sf"/>
</dbReference>
<dbReference type="CDD" id="cd11651">
    <property type="entry name" value="YPK1_N_like"/>
    <property type="match status" value="1"/>
</dbReference>
<evidence type="ECO:0000256" key="2">
    <source>
        <dbReference type="ARBA" id="ARBA00022679"/>
    </source>
</evidence>
<dbReference type="Gene3D" id="1.25.40.20">
    <property type="entry name" value="Ankyrin repeat-containing domain"/>
    <property type="match status" value="2"/>
</dbReference>
<reference evidence="9" key="1">
    <citation type="submission" date="2021-12" db="EMBL/GenBank/DDBJ databases">
        <title>Convergent genome expansion in fungi linked to evolution of root-endophyte symbiosis.</title>
        <authorList>
            <consortium name="DOE Joint Genome Institute"/>
            <person name="Ke Y.-H."/>
            <person name="Bonito G."/>
            <person name="Liao H.-L."/>
            <person name="Looney B."/>
            <person name="Rojas-Flechas A."/>
            <person name="Nash J."/>
            <person name="Hameed K."/>
            <person name="Schadt C."/>
            <person name="Martin F."/>
            <person name="Crous P.W."/>
            <person name="Miettinen O."/>
            <person name="Magnuson J.K."/>
            <person name="Labbe J."/>
            <person name="Jacobson D."/>
            <person name="Doktycz M.J."/>
            <person name="Veneault-Fourrey C."/>
            <person name="Kuo A."/>
            <person name="Mondo S."/>
            <person name="Calhoun S."/>
            <person name="Riley R."/>
            <person name="Ohm R."/>
            <person name="LaButti K."/>
            <person name="Andreopoulos B."/>
            <person name="Pangilinan J."/>
            <person name="Nolan M."/>
            <person name="Tritt A."/>
            <person name="Clum A."/>
            <person name="Lipzen A."/>
            <person name="Daum C."/>
            <person name="Barry K."/>
            <person name="Grigoriev I.V."/>
            <person name="Vilgalys R."/>
        </authorList>
    </citation>
    <scope>NUCLEOTIDE SEQUENCE</scope>
    <source>
        <strain evidence="9">PMI_201</strain>
    </source>
</reference>
<evidence type="ECO:0000256" key="5">
    <source>
        <dbReference type="ARBA" id="ARBA00022840"/>
    </source>
</evidence>
<keyword evidence="4" id="KW-0418">Kinase</keyword>
<organism evidence="9 10">
    <name type="scientific">Talaromyces proteolyticus</name>
    <dbReference type="NCBI Taxonomy" id="1131652"/>
    <lineage>
        <taxon>Eukaryota</taxon>
        <taxon>Fungi</taxon>
        <taxon>Dikarya</taxon>
        <taxon>Ascomycota</taxon>
        <taxon>Pezizomycotina</taxon>
        <taxon>Eurotiomycetes</taxon>
        <taxon>Eurotiomycetidae</taxon>
        <taxon>Eurotiales</taxon>
        <taxon>Trichocomaceae</taxon>
        <taxon>Talaromyces</taxon>
        <taxon>Talaromyces sect. Bacilispori</taxon>
    </lineage>
</organism>
<dbReference type="SMART" id="SM00220">
    <property type="entry name" value="S_TKc"/>
    <property type="match status" value="1"/>
</dbReference>
<feature type="domain" description="Protein kinase" evidence="8">
    <location>
        <begin position="159"/>
        <end position="455"/>
    </location>
</feature>
<gene>
    <name evidence="9" type="ORF">BGW36DRAFT_428522</name>
</gene>
<feature type="repeat" description="ANK" evidence="6">
    <location>
        <begin position="787"/>
        <end position="819"/>
    </location>
</feature>
<keyword evidence="5" id="KW-0067">ATP-binding</keyword>
<dbReference type="Proteomes" id="UP001201262">
    <property type="component" value="Unassembled WGS sequence"/>
</dbReference>
<evidence type="ECO:0000256" key="1">
    <source>
        <dbReference type="ARBA" id="ARBA00022527"/>
    </source>
</evidence>
<evidence type="ECO:0000256" key="4">
    <source>
        <dbReference type="ARBA" id="ARBA00022777"/>
    </source>
</evidence>
<keyword evidence="2" id="KW-0808">Transferase</keyword>
<dbReference type="SMART" id="SM00248">
    <property type="entry name" value="ANK"/>
    <property type="match status" value="5"/>
</dbReference>
<dbReference type="PANTHER" id="PTHR24351">
    <property type="entry name" value="RIBOSOMAL PROTEIN S6 KINASE"/>
    <property type="match status" value="1"/>
</dbReference>
<keyword evidence="1" id="KW-0723">Serine/threonine-protein kinase</keyword>
<evidence type="ECO:0000259" key="8">
    <source>
        <dbReference type="PROSITE" id="PS50011"/>
    </source>
</evidence>
<dbReference type="Gene3D" id="3.30.200.20">
    <property type="entry name" value="Phosphorylase Kinase, domain 1"/>
    <property type="match status" value="1"/>
</dbReference>
<dbReference type="InterPro" id="IPR002110">
    <property type="entry name" value="Ankyrin_rpt"/>
</dbReference>
<dbReference type="PROSITE" id="PS50297">
    <property type="entry name" value="ANK_REP_REGION"/>
    <property type="match status" value="1"/>
</dbReference>
<feature type="repeat" description="ANK" evidence="6">
    <location>
        <begin position="842"/>
        <end position="870"/>
    </location>
</feature>
<dbReference type="PROSITE" id="PS50011">
    <property type="entry name" value="PROTEIN_KINASE_DOM"/>
    <property type="match status" value="1"/>
</dbReference>
<comment type="caution">
    <text evidence="9">The sequence shown here is derived from an EMBL/GenBank/DDBJ whole genome shotgun (WGS) entry which is preliminary data.</text>
</comment>
<dbReference type="PROSITE" id="PS50088">
    <property type="entry name" value="ANK_REPEAT"/>
    <property type="match status" value="2"/>
</dbReference>
<dbReference type="Pfam" id="PF00069">
    <property type="entry name" value="Pkinase"/>
    <property type="match status" value="1"/>
</dbReference>
<dbReference type="InterPro" id="IPR036770">
    <property type="entry name" value="Ankyrin_rpt-contain_sf"/>
</dbReference>
<evidence type="ECO:0000256" key="6">
    <source>
        <dbReference type="PROSITE-ProRule" id="PRU00023"/>
    </source>
</evidence>
<keyword evidence="3" id="KW-0547">Nucleotide-binding</keyword>
<keyword evidence="6" id="KW-0040">ANK repeat</keyword>
<dbReference type="EMBL" id="JAJTJA010000007">
    <property type="protein sequence ID" value="KAH8696517.1"/>
    <property type="molecule type" value="Genomic_DNA"/>
</dbReference>
<dbReference type="SUPFAM" id="SSF48403">
    <property type="entry name" value="Ankyrin repeat"/>
    <property type="match status" value="1"/>
</dbReference>
<protein>
    <recommendedName>
        <fullName evidence="8">Protein kinase domain-containing protein</fullName>
    </recommendedName>
</protein>